<evidence type="ECO:0000313" key="1">
    <source>
        <dbReference type="EMBL" id="OWK39885.1"/>
    </source>
</evidence>
<evidence type="ECO:0000313" key="2">
    <source>
        <dbReference type="Proteomes" id="UP000214646"/>
    </source>
</evidence>
<accession>A0A225DU32</accession>
<proteinExistence type="predicted"/>
<evidence type="ECO:0008006" key="3">
    <source>
        <dbReference type="Google" id="ProtNLM"/>
    </source>
</evidence>
<comment type="caution">
    <text evidence="1">The sequence shown here is derived from an EMBL/GenBank/DDBJ whole genome shotgun (WGS) entry which is preliminary data.</text>
</comment>
<name>A0A225DU32_9BACT</name>
<dbReference type="SUPFAM" id="SSF88659">
    <property type="entry name" value="Sigma3 and sigma4 domains of RNA polymerase sigma factors"/>
    <property type="match status" value="1"/>
</dbReference>
<gene>
    <name evidence="1" type="ORF">FRUB_05775</name>
</gene>
<dbReference type="AlphaFoldDB" id="A0A225DU32"/>
<keyword evidence="2" id="KW-1185">Reference proteome</keyword>
<dbReference type="Proteomes" id="UP000214646">
    <property type="component" value="Unassembled WGS sequence"/>
</dbReference>
<organism evidence="1 2">
    <name type="scientific">Fimbriiglobus ruber</name>
    <dbReference type="NCBI Taxonomy" id="1908690"/>
    <lineage>
        <taxon>Bacteria</taxon>
        <taxon>Pseudomonadati</taxon>
        <taxon>Planctomycetota</taxon>
        <taxon>Planctomycetia</taxon>
        <taxon>Gemmatales</taxon>
        <taxon>Gemmataceae</taxon>
        <taxon>Fimbriiglobus</taxon>
    </lineage>
</organism>
<protein>
    <recommendedName>
        <fullName evidence="3">RNA polymerase sigma-70 region 4 domain-containing protein</fullName>
    </recommendedName>
</protein>
<dbReference type="InterPro" id="IPR013324">
    <property type="entry name" value="RNA_pol_sigma_r3/r4-like"/>
</dbReference>
<reference evidence="2" key="1">
    <citation type="submission" date="2017-06" db="EMBL/GenBank/DDBJ databases">
        <title>Genome analysis of Fimbriiglobus ruber SP5, the first member of the order Planctomycetales with confirmed chitinolytic capability.</title>
        <authorList>
            <person name="Ravin N.V."/>
            <person name="Rakitin A.L."/>
            <person name="Ivanova A.A."/>
            <person name="Beletsky A.V."/>
            <person name="Kulichevskaya I.S."/>
            <person name="Mardanov A.V."/>
            <person name="Dedysh S.N."/>
        </authorList>
    </citation>
    <scope>NUCLEOTIDE SEQUENCE [LARGE SCALE GENOMIC DNA]</scope>
    <source>
        <strain evidence="2">SP5</strain>
    </source>
</reference>
<sequence>MDLETLAIADNVEEATEKEHRVYLIGRAVELMQNELPTDEWRACQEYPVKARPACDVARELGMSVNQVYLIKSRILRRVRAELEEFLD</sequence>
<dbReference type="EMBL" id="NIDE01000009">
    <property type="protein sequence ID" value="OWK39885.1"/>
    <property type="molecule type" value="Genomic_DNA"/>
</dbReference>